<dbReference type="EMBL" id="FLUM01000001">
    <property type="protein sequence ID" value="SBV96737.1"/>
    <property type="molecule type" value="Genomic_DNA"/>
</dbReference>
<reference evidence="2" key="1">
    <citation type="submission" date="2016-04" db="EMBL/GenBank/DDBJ databases">
        <authorList>
            <person name="Evans L.H."/>
            <person name="Alamgir A."/>
            <person name="Owens N."/>
            <person name="Weber N.D."/>
            <person name="Virtaneva K."/>
            <person name="Barbian K."/>
            <person name="Babar A."/>
            <person name="Rosenke K."/>
        </authorList>
    </citation>
    <scope>NUCLEOTIDE SEQUENCE</scope>
    <source>
        <strain evidence="2">86-1</strain>
    </source>
</reference>
<name>A0A212JBA9_9BACT</name>
<dbReference type="AlphaFoldDB" id="A0A212JBA9"/>
<accession>A0A212JBA9</accession>
<feature type="transmembrane region" description="Helical" evidence="1">
    <location>
        <begin position="20"/>
        <end position="39"/>
    </location>
</feature>
<proteinExistence type="predicted"/>
<keyword evidence="1" id="KW-0812">Transmembrane</keyword>
<evidence type="ECO:0000313" key="2">
    <source>
        <dbReference type="EMBL" id="SBV96737.1"/>
    </source>
</evidence>
<keyword evidence="1" id="KW-1133">Transmembrane helix</keyword>
<evidence type="ECO:0000256" key="1">
    <source>
        <dbReference type="SAM" id="Phobius"/>
    </source>
</evidence>
<keyword evidence="1" id="KW-0472">Membrane</keyword>
<organism evidence="2">
    <name type="scientific">uncultured Dysgonomonas sp</name>
    <dbReference type="NCBI Taxonomy" id="206096"/>
    <lineage>
        <taxon>Bacteria</taxon>
        <taxon>Pseudomonadati</taxon>
        <taxon>Bacteroidota</taxon>
        <taxon>Bacteroidia</taxon>
        <taxon>Bacteroidales</taxon>
        <taxon>Dysgonomonadaceae</taxon>
        <taxon>Dysgonomonas</taxon>
        <taxon>environmental samples</taxon>
    </lineage>
</organism>
<protein>
    <submittedName>
        <fullName evidence="2">Uncharacterized protein</fullName>
    </submittedName>
</protein>
<gene>
    <name evidence="2" type="ORF">KL86DYS1_11723</name>
</gene>
<sequence>MLGIFILSLEKNIMEIQDWFVAISAFATLLMAFATFWSLRQNKEQVSELKRQWEEQNTPKIVPLILRQNRYIILRFKNISNVTAHDVIPKIKIKTPPNELEWHFNVEEKINNEIRLLIEPNGYKDVIISQYWAETKYQGNIDVEILYMNRVPEKFNISLTELNIVQAYQDIDAISTELRGIADEIQRKKII</sequence>